<dbReference type="InterPro" id="IPR020846">
    <property type="entry name" value="MFS_dom"/>
</dbReference>
<dbReference type="SUPFAM" id="SSF103473">
    <property type="entry name" value="MFS general substrate transporter"/>
    <property type="match status" value="1"/>
</dbReference>
<keyword evidence="3" id="KW-1003">Cell membrane</keyword>
<dbReference type="RefSeq" id="WP_118900714.1">
    <property type="nucleotide sequence ID" value="NZ_QOCR01000002.1"/>
</dbReference>
<feature type="domain" description="Major facilitator superfamily (MFS) profile" evidence="8">
    <location>
        <begin position="10"/>
        <end position="389"/>
    </location>
</feature>
<dbReference type="AlphaFoldDB" id="A0A3R6VAE4"/>
<reference evidence="9 10" key="1">
    <citation type="submission" date="2018-07" db="EMBL/GenBank/DDBJ databases">
        <title>Genome sequences of six Lactobacillus spp. isolated from bumble bee guts.</title>
        <authorList>
            <person name="Motta E.V.S."/>
            <person name="Moran N.A."/>
        </authorList>
    </citation>
    <scope>NUCLEOTIDE SEQUENCE [LARGE SCALE GENOMIC DNA]</scope>
    <source>
        <strain evidence="9 10">BI-1.1</strain>
    </source>
</reference>
<organism evidence="9 10">
    <name type="scientific">Bombilactobacillus bombi</name>
    <dbReference type="NCBI Taxonomy" id="1303590"/>
    <lineage>
        <taxon>Bacteria</taxon>
        <taxon>Bacillati</taxon>
        <taxon>Bacillota</taxon>
        <taxon>Bacilli</taxon>
        <taxon>Lactobacillales</taxon>
        <taxon>Lactobacillaceae</taxon>
        <taxon>Bombilactobacillus</taxon>
    </lineage>
</organism>
<evidence type="ECO:0000313" key="10">
    <source>
        <dbReference type="Proteomes" id="UP000284109"/>
    </source>
</evidence>
<protein>
    <submittedName>
        <fullName evidence="9">MFS transporter</fullName>
    </submittedName>
</protein>
<feature type="transmembrane region" description="Helical" evidence="7">
    <location>
        <begin position="55"/>
        <end position="73"/>
    </location>
</feature>
<evidence type="ECO:0000256" key="4">
    <source>
        <dbReference type="ARBA" id="ARBA00022692"/>
    </source>
</evidence>
<evidence type="ECO:0000256" key="5">
    <source>
        <dbReference type="ARBA" id="ARBA00022989"/>
    </source>
</evidence>
<evidence type="ECO:0000259" key="8">
    <source>
        <dbReference type="PROSITE" id="PS50850"/>
    </source>
</evidence>
<comment type="caution">
    <text evidence="9">The sequence shown here is derived from an EMBL/GenBank/DDBJ whole genome shotgun (WGS) entry which is preliminary data.</text>
</comment>
<keyword evidence="4 7" id="KW-0812">Transmembrane</keyword>
<evidence type="ECO:0000256" key="1">
    <source>
        <dbReference type="ARBA" id="ARBA00004651"/>
    </source>
</evidence>
<evidence type="ECO:0000256" key="3">
    <source>
        <dbReference type="ARBA" id="ARBA00022475"/>
    </source>
</evidence>
<dbReference type="Gene3D" id="1.20.1250.20">
    <property type="entry name" value="MFS general substrate transporter like domains"/>
    <property type="match status" value="1"/>
</dbReference>
<comment type="subcellular location">
    <subcellularLocation>
        <location evidence="1">Cell membrane</location>
        <topology evidence="1">Multi-pass membrane protein</topology>
    </subcellularLocation>
</comment>
<keyword evidence="2" id="KW-0813">Transport</keyword>
<evidence type="ECO:0000256" key="2">
    <source>
        <dbReference type="ARBA" id="ARBA00022448"/>
    </source>
</evidence>
<feature type="transmembrane region" description="Helical" evidence="7">
    <location>
        <begin position="106"/>
        <end position="126"/>
    </location>
</feature>
<sequence>MKKIKTDSWIFKISLLSISLLLMSAPQISSALPMMYSSFPNETHSAVETLSTIPNVGIVLGLIISPISIKFLGTKKNIMLGLIILLLSGTFPIYSTSYILVLISRFLLGFGIGMFNSLAVSLISLFYQKEELATMLGFQNSAGNLGAAILSFIVGYLAQFGWHATFAIYLLAVPVILLFGSVVKIPDDSDIPSDDDKTVNKSNKINISVIEISVLMFLLYVFFMPMTYKLPELITSEKLGTVSQVAIVSGITTLIGIPIGMIYGFIKKRIHNLVLPLGLLLQTLGLFLIANAPNLSILLISAIILGSGFGITIPDIFNWLDNSAPKDSVNFATTISLVFVNIGCFASPSIINYLGSILGNGSPKSDMIVSGFGMLILFIFGIYHYIRVFNKGND</sequence>
<keyword evidence="10" id="KW-1185">Reference proteome</keyword>
<evidence type="ECO:0000256" key="7">
    <source>
        <dbReference type="SAM" id="Phobius"/>
    </source>
</evidence>
<dbReference type="PANTHER" id="PTHR43124">
    <property type="entry name" value="PURINE EFFLUX PUMP PBUE"/>
    <property type="match status" value="1"/>
</dbReference>
<feature type="transmembrane region" description="Helical" evidence="7">
    <location>
        <begin position="80"/>
        <end position="100"/>
    </location>
</feature>
<evidence type="ECO:0000313" key="9">
    <source>
        <dbReference type="EMBL" id="RHW51235.1"/>
    </source>
</evidence>
<dbReference type="PROSITE" id="PS50850">
    <property type="entry name" value="MFS"/>
    <property type="match status" value="1"/>
</dbReference>
<feature type="transmembrane region" description="Helical" evidence="7">
    <location>
        <begin position="138"/>
        <end position="158"/>
    </location>
</feature>
<dbReference type="InterPro" id="IPR036259">
    <property type="entry name" value="MFS_trans_sf"/>
</dbReference>
<accession>A0A3R6VAE4</accession>
<dbReference type="Proteomes" id="UP000284109">
    <property type="component" value="Unassembled WGS sequence"/>
</dbReference>
<feature type="transmembrane region" description="Helical" evidence="7">
    <location>
        <begin position="164"/>
        <end position="185"/>
    </location>
</feature>
<dbReference type="EMBL" id="QOCR01000002">
    <property type="protein sequence ID" value="RHW51235.1"/>
    <property type="molecule type" value="Genomic_DNA"/>
</dbReference>
<feature type="transmembrane region" description="Helical" evidence="7">
    <location>
        <begin position="296"/>
        <end position="317"/>
    </location>
</feature>
<dbReference type="PANTHER" id="PTHR43124:SF3">
    <property type="entry name" value="CHLORAMPHENICOL EFFLUX PUMP RV0191"/>
    <property type="match status" value="1"/>
</dbReference>
<feature type="transmembrane region" description="Helical" evidence="7">
    <location>
        <begin position="273"/>
        <end position="290"/>
    </location>
</feature>
<dbReference type="InterPro" id="IPR011701">
    <property type="entry name" value="MFS"/>
</dbReference>
<dbReference type="Pfam" id="PF07690">
    <property type="entry name" value="MFS_1"/>
    <property type="match status" value="1"/>
</dbReference>
<feature type="transmembrane region" description="Helical" evidence="7">
    <location>
        <begin position="243"/>
        <end position="266"/>
    </location>
</feature>
<feature type="transmembrane region" description="Helical" evidence="7">
    <location>
        <begin position="205"/>
        <end position="223"/>
    </location>
</feature>
<dbReference type="GO" id="GO:0022857">
    <property type="term" value="F:transmembrane transporter activity"/>
    <property type="evidence" value="ECO:0007669"/>
    <property type="project" value="InterPro"/>
</dbReference>
<evidence type="ECO:0000256" key="6">
    <source>
        <dbReference type="ARBA" id="ARBA00023136"/>
    </source>
</evidence>
<name>A0A3R6VAE4_9LACO</name>
<feature type="transmembrane region" description="Helical" evidence="7">
    <location>
        <begin position="367"/>
        <end position="386"/>
    </location>
</feature>
<feature type="transmembrane region" description="Helical" evidence="7">
    <location>
        <begin position="329"/>
        <end position="355"/>
    </location>
</feature>
<dbReference type="GO" id="GO:0005886">
    <property type="term" value="C:plasma membrane"/>
    <property type="evidence" value="ECO:0007669"/>
    <property type="project" value="UniProtKB-SubCell"/>
</dbReference>
<proteinExistence type="predicted"/>
<dbReference type="OrthoDB" id="1650550at2"/>
<keyword evidence="5 7" id="KW-1133">Transmembrane helix</keyword>
<keyword evidence="6 7" id="KW-0472">Membrane</keyword>
<gene>
    <name evidence="9" type="ORF">DS831_04220</name>
</gene>
<dbReference type="InterPro" id="IPR050189">
    <property type="entry name" value="MFS_Efflux_Transporters"/>
</dbReference>